<evidence type="ECO:0000256" key="1">
    <source>
        <dbReference type="ARBA" id="ARBA00005384"/>
    </source>
</evidence>
<dbReference type="Gene3D" id="3.90.1150.10">
    <property type="entry name" value="Aspartate Aminotransferase, domain 1"/>
    <property type="match status" value="1"/>
</dbReference>
<evidence type="ECO:0000256" key="3">
    <source>
        <dbReference type="ARBA" id="ARBA00023015"/>
    </source>
</evidence>
<name>A0A174LMT0_9FIRM</name>
<evidence type="ECO:0000313" key="9">
    <source>
        <dbReference type="Proteomes" id="UP000095512"/>
    </source>
</evidence>
<dbReference type="AlphaFoldDB" id="A0A174LMT0"/>
<dbReference type="GO" id="GO:0003677">
    <property type="term" value="F:DNA binding"/>
    <property type="evidence" value="ECO:0007669"/>
    <property type="project" value="UniProtKB-KW"/>
</dbReference>
<dbReference type="EMBL" id="UAVW01000005">
    <property type="protein sequence ID" value="SQB10557.1"/>
    <property type="molecule type" value="Genomic_DNA"/>
</dbReference>
<dbReference type="PROSITE" id="PS50949">
    <property type="entry name" value="HTH_GNTR"/>
    <property type="match status" value="1"/>
</dbReference>
<dbReference type="Gene3D" id="3.40.640.10">
    <property type="entry name" value="Type I PLP-dependent aspartate aminotransferase-like (Major domain)"/>
    <property type="match status" value="1"/>
</dbReference>
<dbReference type="Pfam" id="PF00155">
    <property type="entry name" value="Aminotran_1_2"/>
    <property type="match status" value="1"/>
</dbReference>
<comment type="similarity">
    <text evidence="1">In the C-terminal section; belongs to the class-I pyridoxal-phosphate-dependent aminotransferase family.</text>
</comment>
<dbReference type="PANTHER" id="PTHR46577">
    <property type="entry name" value="HTH-TYPE TRANSCRIPTIONAL REGULATORY PROTEIN GABR"/>
    <property type="match status" value="1"/>
</dbReference>
<dbReference type="InterPro" id="IPR051446">
    <property type="entry name" value="HTH_trans_reg/aminotransferase"/>
</dbReference>
<dbReference type="InterPro" id="IPR015421">
    <property type="entry name" value="PyrdxlP-dep_Trfase_major"/>
</dbReference>
<keyword evidence="3" id="KW-0805">Transcription regulation</keyword>
<keyword evidence="10" id="KW-1185">Reference proteome</keyword>
<dbReference type="InterPro" id="IPR000524">
    <property type="entry name" value="Tscrpt_reg_HTH_GntR"/>
</dbReference>
<keyword evidence="4" id="KW-0238">DNA-binding</keyword>
<dbReference type="SUPFAM" id="SSF53383">
    <property type="entry name" value="PLP-dependent transferases"/>
    <property type="match status" value="1"/>
</dbReference>
<dbReference type="GO" id="GO:0003700">
    <property type="term" value="F:DNA-binding transcription factor activity"/>
    <property type="evidence" value="ECO:0007669"/>
    <property type="project" value="InterPro"/>
</dbReference>
<sequence>MSINSFDNYPMSWKPDLSRASGPKYLALVSLMEDDIKNGTLKAGTKLPPQRELADYLNVNLSTISRAFKLCSQKGLLSASVGNGTYVCADVTAETVLLCGRENPRMIEMGALVPQVSGNRLAKSYTERLLKRPDALNLFSYDDPEGTGLQREAGVAWFQKSGFHTDKEHVLLAAGGQNALTASLGALLERGNKLGTDPLTYPGVKNAAKLLGIHLIPIQNNGYEMTEEGIRYAIQNERIKGIYVIPDYHNPTSHIMPLETRKMIAGLAREKNILVIEDGINNLLAENPLPPIASFAPEQVIYLSSLSKTIAAGLRTAYVHVPDQYHRGLATALYSMNISISPLLAAVSAGLITDGIADEIIWGRKEELRRRNHVISQSLKGFVLDCPPTSPMRYLRLPDYFTGKSFEICARQAGVQVYGAERFSVGNKPAEKAVRISVITPPSMKDLEEGLRRLGGILQYSI</sequence>
<evidence type="ECO:0000259" key="6">
    <source>
        <dbReference type="PROSITE" id="PS50949"/>
    </source>
</evidence>
<dbReference type="GO" id="GO:0030170">
    <property type="term" value="F:pyridoxal phosphate binding"/>
    <property type="evidence" value="ECO:0007669"/>
    <property type="project" value="InterPro"/>
</dbReference>
<dbReference type="RefSeq" id="WP_022202715.1">
    <property type="nucleotide sequence ID" value="NZ_CATYWZ010000044.1"/>
</dbReference>
<dbReference type="SMART" id="SM00345">
    <property type="entry name" value="HTH_GNTR"/>
    <property type="match status" value="1"/>
</dbReference>
<evidence type="ECO:0000313" key="10">
    <source>
        <dbReference type="Proteomes" id="UP000251853"/>
    </source>
</evidence>
<dbReference type="InterPro" id="IPR036388">
    <property type="entry name" value="WH-like_DNA-bd_sf"/>
</dbReference>
<feature type="domain" description="HTH gntR-type" evidence="6">
    <location>
        <begin position="22"/>
        <end position="90"/>
    </location>
</feature>
<dbReference type="Proteomes" id="UP000251853">
    <property type="component" value="Unassembled WGS sequence"/>
</dbReference>
<dbReference type="PANTHER" id="PTHR46577:SF1">
    <property type="entry name" value="HTH-TYPE TRANSCRIPTIONAL REGULATORY PROTEIN GABR"/>
    <property type="match status" value="1"/>
</dbReference>
<dbReference type="SUPFAM" id="SSF46785">
    <property type="entry name" value="Winged helix' DNA-binding domain"/>
    <property type="match status" value="1"/>
</dbReference>
<reference evidence="7 9" key="1">
    <citation type="submission" date="2015-09" db="EMBL/GenBank/DDBJ databases">
        <authorList>
            <consortium name="Pathogen Informatics"/>
        </authorList>
    </citation>
    <scope>NUCLEOTIDE SEQUENCE [LARGE SCALE GENOMIC DNA]</scope>
    <source>
        <strain evidence="7 9">2789STDY5834865</strain>
    </source>
</reference>
<evidence type="ECO:0000256" key="4">
    <source>
        <dbReference type="ARBA" id="ARBA00023125"/>
    </source>
</evidence>
<dbReference type="CDD" id="cd00609">
    <property type="entry name" value="AAT_like"/>
    <property type="match status" value="1"/>
</dbReference>
<dbReference type="InterPro" id="IPR036390">
    <property type="entry name" value="WH_DNA-bd_sf"/>
</dbReference>
<dbReference type="Gene3D" id="1.10.10.10">
    <property type="entry name" value="Winged helix-like DNA-binding domain superfamily/Winged helix DNA-binding domain"/>
    <property type="match status" value="1"/>
</dbReference>
<dbReference type="Pfam" id="PF00392">
    <property type="entry name" value="GntR"/>
    <property type="match status" value="1"/>
</dbReference>
<protein>
    <submittedName>
        <fullName evidence="7">GntR family transcriptional regulator</fullName>
    </submittedName>
</protein>
<gene>
    <name evidence="7" type="primary">yjiR</name>
    <name evidence="7" type="ORF">ERS852480_02920</name>
    <name evidence="8" type="ORF">NCTC11224_01882</name>
</gene>
<evidence type="ECO:0000313" key="7">
    <source>
        <dbReference type="EMBL" id="CUP24271.1"/>
    </source>
</evidence>
<evidence type="ECO:0000313" key="8">
    <source>
        <dbReference type="EMBL" id="SQB10557.1"/>
    </source>
</evidence>
<dbReference type="Proteomes" id="UP000095512">
    <property type="component" value="Unassembled WGS sequence"/>
</dbReference>
<reference evidence="8 10" key="2">
    <citation type="submission" date="2018-06" db="EMBL/GenBank/DDBJ databases">
        <authorList>
            <consortium name="Pathogen Informatics"/>
            <person name="Doyle S."/>
        </authorList>
    </citation>
    <scope>NUCLEOTIDE SEQUENCE [LARGE SCALE GENOMIC DNA]</scope>
    <source>
        <strain evidence="8 10">NCTC11224</strain>
    </source>
</reference>
<dbReference type="EMBL" id="CZAB01000026">
    <property type="protein sequence ID" value="CUP24271.1"/>
    <property type="molecule type" value="Genomic_DNA"/>
</dbReference>
<keyword evidence="2" id="KW-0663">Pyridoxal phosphate</keyword>
<dbReference type="InterPro" id="IPR015422">
    <property type="entry name" value="PyrdxlP-dep_Trfase_small"/>
</dbReference>
<dbReference type="CDD" id="cd07377">
    <property type="entry name" value="WHTH_GntR"/>
    <property type="match status" value="1"/>
</dbReference>
<keyword evidence="5" id="KW-0804">Transcription</keyword>
<dbReference type="InterPro" id="IPR004839">
    <property type="entry name" value="Aminotransferase_I/II_large"/>
</dbReference>
<proteinExistence type="inferred from homology"/>
<dbReference type="InterPro" id="IPR015424">
    <property type="entry name" value="PyrdxlP-dep_Trfase"/>
</dbReference>
<evidence type="ECO:0000256" key="2">
    <source>
        <dbReference type="ARBA" id="ARBA00022898"/>
    </source>
</evidence>
<accession>A0A174LMT0</accession>
<organism evidence="7 9">
    <name type="scientific">Enterocloster clostridioformis</name>
    <dbReference type="NCBI Taxonomy" id="1531"/>
    <lineage>
        <taxon>Bacteria</taxon>
        <taxon>Bacillati</taxon>
        <taxon>Bacillota</taxon>
        <taxon>Clostridia</taxon>
        <taxon>Lachnospirales</taxon>
        <taxon>Lachnospiraceae</taxon>
        <taxon>Enterocloster</taxon>
    </lineage>
</organism>
<dbReference type="GO" id="GO:0003824">
    <property type="term" value="F:catalytic activity"/>
    <property type="evidence" value="ECO:0007669"/>
    <property type="project" value="UniProtKB-ARBA"/>
</dbReference>
<evidence type="ECO:0000256" key="5">
    <source>
        <dbReference type="ARBA" id="ARBA00023163"/>
    </source>
</evidence>